<dbReference type="EMBL" id="QGNW01001263">
    <property type="protein sequence ID" value="RVW47923.1"/>
    <property type="molecule type" value="Genomic_DNA"/>
</dbReference>
<dbReference type="AlphaFoldDB" id="A0A438EJL6"/>
<gene>
    <name evidence="2" type="primary">RE1_2479</name>
    <name evidence="2" type="ORF">CK203_116689</name>
</gene>
<reference evidence="2 3" key="1">
    <citation type="journal article" date="2018" name="PLoS Genet.">
        <title>Population sequencing reveals clonal diversity and ancestral inbreeding in the grapevine cultivar Chardonnay.</title>
        <authorList>
            <person name="Roach M.J."/>
            <person name="Johnson D.L."/>
            <person name="Bohlmann J."/>
            <person name="van Vuuren H.J."/>
            <person name="Jones S.J."/>
            <person name="Pretorius I.S."/>
            <person name="Schmidt S.A."/>
            <person name="Borneman A.R."/>
        </authorList>
    </citation>
    <scope>NUCLEOTIDE SEQUENCE [LARGE SCALE GENOMIC DNA]</scope>
    <source>
        <strain evidence="3">cv. Chardonnay</strain>
        <tissue evidence="2">Leaf</tissue>
    </source>
</reference>
<evidence type="ECO:0000313" key="3">
    <source>
        <dbReference type="Proteomes" id="UP000288805"/>
    </source>
</evidence>
<proteinExistence type="predicted"/>
<accession>A0A438EJL6</accession>
<dbReference type="Pfam" id="PF07727">
    <property type="entry name" value="RVT_2"/>
    <property type="match status" value="1"/>
</dbReference>
<dbReference type="InterPro" id="IPR013103">
    <property type="entry name" value="RVT_2"/>
</dbReference>
<comment type="caution">
    <text evidence="2">The sequence shown here is derived from an EMBL/GenBank/DDBJ whole genome shotgun (WGS) entry which is preliminary data.</text>
</comment>
<evidence type="ECO:0000259" key="1">
    <source>
        <dbReference type="Pfam" id="PF07727"/>
    </source>
</evidence>
<protein>
    <submittedName>
        <fullName evidence="2">Retrovirus-related Pol polyprotein from transposon RE1</fullName>
    </submittedName>
</protein>
<feature type="domain" description="Reverse transcriptase Ty1/copia-type" evidence="1">
    <location>
        <begin position="47"/>
        <end position="118"/>
    </location>
</feature>
<organism evidence="2 3">
    <name type="scientific">Vitis vinifera</name>
    <name type="common">Grape</name>
    <dbReference type="NCBI Taxonomy" id="29760"/>
    <lineage>
        <taxon>Eukaryota</taxon>
        <taxon>Viridiplantae</taxon>
        <taxon>Streptophyta</taxon>
        <taxon>Embryophyta</taxon>
        <taxon>Tracheophyta</taxon>
        <taxon>Spermatophyta</taxon>
        <taxon>Magnoliopsida</taxon>
        <taxon>eudicotyledons</taxon>
        <taxon>Gunneridae</taxon>
        <taxon>Pentapetalae</taxon>
        <taxon>rosids</taxon>
        <taxon>Vitales</taxon>
        <taxon>Vitaceae</taxon>
        <taxon>Viteae</taxon>
        <taxon>Vitis</taxon>
    </lineage>
</organism>
<evidence type="ECO:0000313" key="2">
    <source>
        <dbReference type="EMBL" id="RVW47923.1"/>
    </source>
</evidence>
<sequence>MLVPRNIHEALDDPNWKVAVMEEMNALKRSGTWELVDLPKEKRTIGFLIGSDKEELERLKRKLAVEFEIKDLEASKYCLGMEFARSKEGIFVNQCKYVLDLLGETGQLGCKPAKTPIKPNIKLLPSKDDEVEDKEQYQRLVGRLIYLSHTRPDIAFAISMEASSCMHLDNNTLMLFIESSDI</sequence>
<name>A0A438EJL6_VITVI</name>
<dbReference type="Proteomes" id="UP000288805">
    <property type="component" value="Unassembled WGS sequence"/>
</dbReference>